<dbReference type="AlphaFoldDB" id="N1PQZ4"/>
<comment type="subcellular location">
    <subcellularLocation>
        <location evidence="1">Membrane</location>
        <topology evidence="1">Multi-pass membrane protein</topology>
    </subcellularLocation>
</comment>
<dbReference type="EMBL" id="KB446539">
    <property type="protein sequence ID" value="EME44780.1"/>
    <property type="molecule type" value="Genomic_DNA"/>
</dbReference>
<dbReference type="HOGENOM" id="CLU_001265_0_5_1"/>
<dbReference type="PANTHER" id="PTHR43791:SF40">
    <property type="entry name" value="THIAMINE PATHWAY TRANSPORTER THI73"/>
    <property type="match status" value="1"/>
</dbReference>
<dbReference type="InterPro" id="IPR011701">
    <property type="entry name" value="MFS"/>
</dbReference>
<feature type="transmembrane region" description="Helical" evidence="6">
    <location>
        <begin position="395"/>
        <end position="418"/>
    </location>
</feature>
<protein>
    <recommendedName>
        <fullName evidence="9">Major facilitator superfamily (MFS) profile domain-containing protein</fullName>
    </recommendedName>
</protein>
<dbReference type="Gene3D" id="1.20.1250.20">
    <property type="entry name" value="MFS general substrate transporter like domains"/>
    <property type="match status" value="2"/>
</dbReference>
<feature type="transmembrane region" description="Helical" evidence="6">
    <location>
        <begin position="344"/>
        <end position="362"/>
    </location>
</feature>
<evidence type="ECO:0000256" key="4">
    <source>
        <dbReference type="ARBA" id="ARBA00022989"/>
    </source>
</evidence>
<dbReference type="InterPro" id="IPR036259">
    <property type="entry name" value="MFS_trans_sf"/>
</dbReference>
<dbReference type="OMA" id="TSNRWAW"/>
<evidence type="ECO:0000256" key="5">
    <source>
        <dbReference type="ARBA" id="ARBA00023136"/>
    </source>
</evidence>
<gene>
    <name evidence="7" type="ORF">DOTSEDRAFT_173143</name>
</gene>
<feature type="transmembrane region" description="Helical" evidence="6">
    <location>
        <begin position="78"/>
        <end position="98"/>
    </location>
</feature>
<dbReference type="eggNOG" id="KOG2533">
    <property type="taxonomic scope" value="Eukaryota"/>
</dbReference>
<keyword evidence="8" id="KW-1185">Reference proteome</keyword>
<feature type="transmembrane region" description="Helical" evidence="6">
    <location>
        <begin position="304"/>
        <end position="324"/>
    </location>
</feature>
<reference evidence="7 8" key="2">
    <citation type="journal article" date="2012" name="PLoS Pathog.">
        <title>Diverse lifestyles and strategies of plant pathogenesis encoded in the genomes of eighteen Dothideomycetes fungi.</title>
        <authorList>
            <person name="Ohm R.A."/>
            <person name="Feau N."/>
            <person name="Henrissat B."/>
            <person name="Schoch C.L."/>
            <person name="Horwitz B.A."/>
            <person name="Barry K.W."/>
            <person name="Condon B.J."/>
            <person name="Copeland A.C."/>
            <person name="Dhillon B."/>
            <person name="Glaser F."/>
            <person name="Hesse C.N."/>
            <person name="Kosti I."/>
            <person name="LaButti K."/>
            <person name="Lindquist E.A."/>
            <person name="Lucas S."/>
            <person name="Salamov A.A."/>
            <person name="Bradshaw R.E."/>
            <person name="Ciuffetti L."/>
            <person name="Hamelin R.C."/>
            <person name="Kema G.H.J."/>
            <person name="Lawrence C."/>
            <person name="Scott J.A."/>
            <person name="Spatafora J.W."/>
            <person name="Turgeon B.G."/>
            <person name="de Wit P.J.G.M."/>
            <person name="Zhong S."/>
            <person name="Goodwin S.B."/>
            <person name="Grigoriev I.V."/>
        </authorList>
    </citation>
    <scope>NUCLEOTIDE SEQUENCE [LARGE SCALE GENOMIC DNA]</scope>
    <source>
        <strain evidence="8">NZE10 / CBS 128990</strain>
    </source>
</reference>
<reference evidence="8" key="1">
    <citation type="journal article" date="2012" name="PLoS Genet.">
        <title>The genomes of the fungal plant pathogens Cladosporium fulvum and Dothistroma septosporum reveal adaptation to different hosts and lifestyles but also signatures of common ancestry.</title>
        <authorList>
            <person name="de Wit P.J.G.M."/>
            <person name="van der Burgt A."/>
            <person name="Oekmen B."/>
            <person name="Stergiopoulos I."/>
            <person name="Abd-Elsalam K.A."/>
            <person name="Aerts A.L."/>
            <person name="Bahkali A.H."/>
            <person name="Beenen H.G."/>
            <person name="Chettri P."/>
            <person name="Cox M.P."/>
            <person name="Datema E."/>
            <person name="de Vries R.P."/>
            <person name="Dhillon B."/>
            <person name="Ganley A.R."/>
            <person name="Griffiths S.A."/>
            <person name="Guo Y."/>
            <person name="Hamelin R.C."/>
            <person name="Henrissat B."/>
            <person name="Kabir M.S."/>
            <person name="Jashni M.K."/>
            <person name="Kema G."/>
            <person name="Klaubauf S."/>
            <person name="Lapidus A."/>
            <person name="Levasseur A."/>
            <person name="Lindquist E."/>
            <person name="Mehrabi R."/>
            <person name="Ohm R.A."/>
            <person name="Owen T.J."/>
            <person name="Salamov A."/>
            <person name="Schwelm A."/>
            <person name="Schijlen E."/>
            <person name="Sun H."/>
            <person name="van den Burg H.A."/>
            <person name="van Ham R.C.H.J."/>
            <person name="Zhang S."/>
            <person name="Goodwin S.B."/>
            <person name="Grigoriev I.V."/>
            <person name="Collemare J."/>
            <person name="Bradshaw R.E."/>
        </authorList>
    </citation>
    <scope>NUCLEOTIDE SEQUENCE [LARGE SCALE GENOMIC DNA]</scope>
    <source>
        <strain evidence="8">NZE10 / CBS 128990</strain>
    </source>
</reference>
<evidence type="ECO:0000256" key="1">
    <source>
        <dbReference type="ARBA" id="ARBA00004141"/>
    </source>
</evidence>
<dbReference type="OrthoDB" id="6730379at2759"/>
<dbReference type="Pfam" id="PF07690">
    <property type="entry name" value="MFS_1"/>
    <property type="match status" value="1"/>
</dbReference>
<feature type="transmembrane region" description="Helical" evidence="6">
    <location>
        <begin position="369"/>
        <end position="389"/>
    </location>
</feature>
<feature type="transmembrane region" description="Helical" evidence="6">
    <location>
        <begin position="430"/>
        <end position="450"/>
    </location>
</feature>
<keyword evidence="4 6" id="KW-1133">Transmembrane helix</keyword>
<proteinExistence type="predicted"/>
<sequence>MRVSHIRKISQNSRTFGSKSWGSWNRWRTVRTHIEGPVRVDTRQLDEAYDFLQKHATTENQVLDIRHVRRKIDRHIPVLLYFVYGIQFLDKFIFSYAVVMGMPEDLNLEGNQLNHASAALWETYLGTTVLIGFVLNRVPIGKWLGGVLTVWGILVTCTAAVQNFHGLVALRVLMGVCDATIPPACMIISSQYYRKDEQVMRYAGWYTSVGSAMIIGGLLSFGFQHLTTTSIEAWRVMYIVIGGISIIVGVITFILLPDSPMQASFLTDGEKSAVLKHVAVNGTGVTNRAWNGHQIVSALRDPQLYLLTLSVIAVSVSAGIKTLYSTTLIRGFGYTSKEAALLNMPGGAVGATAVLIAGVCIHNHWIPRWAIFASCNCCSIIGSAIMSFMPHTNRAAMLAGIYIGFAGMPTIMISYQWTAANVAGHTKRSIAVSLMSAGSAIGNIIGPYAVQQQDAPGFQPARITLLGTEAGSVVIVCCLALYYMSVNNWRDKKYGREEDVSVMEKDVWDNLTDEERRGFRYVY</sequence>
<evidence type="ECO:0000256" key="3">
    <source>
        <dbReference type="ARBA" id="ARBA00022692"/>
    </source>
</evidence>
<feature type="transmembrane region" description="Helical" evidence="6">
    <location>
        <begin position="202"/>
        <end position="223"/>
    </location>
</feature>
<dbReference type="Proteomes" id="UP000016933">
    <property type="component" value="Unassembled WGS sequence"/>
</dbReference>
<feature type="transmembrane region" description="Helical" evidence="6">
    <location>
        <begin position="235"/>
        <end position="256"/>
    </location>
</feature>
<evidence type="ECO:0000313" key="8">
    <source>
        <dbReference type="Proteomes" id="UP000016933"/>
    </source>
</evidence>
<dbReference type="SUPFAM" id="SSF103473">
    <property type="entry name" value="MFS general substrate transporter"/>
    <property type="match status" value="1"/>
</dbReference>
<feature type="transmembrane region" description="Helical" evidence="6">
    <location>
        <begin position="118"/>
        <end position="136"/>
    </location>
</feature>
<accession>N1PQZ4</accession>
<keyword evidence="2" id="KW-0813">Transport</keyword>
<feature type="transmembrane region" description="Helical" evidence="6">
    <location>
        <begin position="168"/>
        <end position="190"/>
    </location>
</feature>
<feature type="transmembrane region" description="Helical" evidence="6">
    <location>
        <begin position="462"/>
        <end position="484"/>
    </location>
</feature>
<evidence type="ECO:0000256" key="6">
    <source>
        <dbReference type="SAM" id="Phobius"/>
    </source>
</evidence>
<evidence type="ECO:0000313" key="7">
    <source>
        <dbReference type="EMBL" id="EME44780.1"/>
    </source>
</evidence>
<dbReference type="GO" id="GO:0022857">
    <property type="term" value="F:transmembrane transporter activity"/>
    <property type="evidence" value="ECO:0007669"/>
    <property type="project" value="InterPro"/>
</dbReference>
<dbReference type="GO" id="GO:0016020">
    <property type="term" value="C:membrane"/>
    <property type="evidence" value="ECO:0007669"/>
    <property type="project" value="UniProtKB-SubCell"/>
</dbReference>
<dbReference type="PANTHER" id="PTHR43791">
    <property type="entry name" value="PERMEASE-RELATED"/>
    <property type="match status" value="1"/>
</dbReference>
<feature type="transmembrane region" description="Helical" evidence="6">
    <location>
        <begin position="143"/>
        <end position="162"/>
    </location>
</feature>
<evidence type="ECO:0000256" key="2">
    <source>
        <dbReference type="ARBA" id="ARBA00022448"/>
    </source>
</evidence>
<keyword evidence="3 6" id="KW-0812">Transmembrane</keyword>
<organism evidence="7 8">
    <name type="scientific">Dothistroma septosporum (strain NZE10 / CBS 128990)</name>
    <name type="common">Red band needle blight fungus</name>
    <name type="synonym">Mycosphaerella pini</name>
    <dbReference type="NCBI Taxonomy" id="675120"/>
    <lineage>
        <taxon>Eukaryota</taxon>
        <taxon>Fungi</taxon>
        <taxon>Dikarya</taxon>
        <taxon>Ascomycota</taxon>
        <taxon>Pezizomycotina</taxon>
        <taxon>Dothideomycetes</taxon>
        <taxon>Dothideomycetidae</taxon>
        <taxon>Mycosphaerellales</taxon>
        <taxon>Mycosphaerellaceae</taxon>
        <taxon>Dothistroma</taxon>
    </lineage>
</organism>
<evidence type="ECO:0008006" key="9">
    <source>
        <dbReference type="Google" id="ProtNLM"/>
    </source>
</evidence>
<keyword evidence="5 6" id="KW-0472">Membrane</keyword>
<name>N1PQZ4_DOTSN</name>